<evidence type="ECO:0000256" key="2">
    <source>
        <dbReference type="ARBA" id="ARBA00023125"/>
    </source>
</evidence>
<dbReference type="RefSeq" id="WP_345720388.1">
    <property type="nucleotide sequence ID" value="NZ_BAABRU010000002.1"/>
</dbReference>
<dbReference type="CDD" id="cd06170">
    <property type="entry name" value="LuxR_C_like"/>
    <property type="match status" value="1"/>
</dbReference>
<dbReference type="PANTHER" id="PTHR44688">
    <property type="entry name" value="DNA-BINDING TRANSCRIPTIONAL ACTIVATOR DEVR_DOSR"/>
    <property type="match status" value="1"/>
</dbReference>
<comment type="caution">
    <text evidence="5">The sequence shown here is derived from an EMBL/GenBank/DDBJ whole genome shotgun (WGS) entry which is preliminary data.</text>
</comment>
<sequence>MLIGGTTLTRAGMRSVLAEYEAEIVAAAPTIEPLIEQLGVVDVVILLDDQALPLLLQQTNDQPAILLISQELPHPMPQQRAWGVVSTDAYPQEIWASLQALQLGLCVLSPTILAQIHSPPQPEPWDTQLSEREHEVLQLLAEGLTNRQIAQRLIISEHTVKFHVSALLSKLDVSSRTEAIRVGAQRGLIIW</sequence>
<evidence type="ECO:0000259" key="4">
    <source>
        <dbReference type="PROSITE" id="PS50043"/>
    </source>
</evidence>
<feature type="domain" description="HTH luxR-type" evidence="4">
    <location>
        <begin position="122"/>
        <end position="187"/>
    </location>
</feature>
<dbReference type="EMBL" id="BAABRU010000002">
    <property type="protein sequence ID" value="GAA5526746.1"/>
    <property type="molecule type" value="Genomic_DNA"/>
</dbReference>
<evidence type="ECO:0000313" key="5">
    <source>
        <dbReference type="EMBL" id="GAA5526746.1"/>
    </source>
</evidence>
<dbReference type="PRINTS" id="PR00038">
    <property type="entry name" value="HTHLUXR"/>
</dbReference>
<evidence type="ECO:0000313" key="6">
    <source>
        <dbReference type="Proteomes" id="UP001428290"/>
    </source>
</evidence>
<dbReference type="InterPro" id="IPR000792">
    <property type="entry name" value="Tscrpt_reg_LuxR_C"/>
</dbReference>
<dbReference type="SMART" id="SM00421">
    <property type="entry name" value="HTH_LUXR"/>
    <property type="match status" value="1"/>
</dbReference>
<dbReference type="SUPFAM" id="SSF46894">
    <property type="entry name" value="C-terminal effector domain of the bipartite response regulators"/>
    <property type="match status" value="1"/>
</dbReference>
<name>A0ABP9WW82_9CHLR</name>
<dbReference type="Proteomes" id="UP001428290">
    <property type="component" value="Unassembled WGS sequence"/>
</dbReference>
<dbReference type="Pfam" id="PF00196">
    <property type="entry name" value="GerE"/>
    <property type="match status" value="1"/>
</dbReference>
<keyword evidence="2" id="KW-0238">DNA-binding</keyword>
<keyword evidence="3" id="KW-0804">Transcription</keyword>
<reference evidence="5 6" key="1">
    <citation type="submission" date="2024-02" db="EMBL/GenBank/DDBJ databases">
        <title>Herpetosiphon gulosus NBRC 112829.</title>
        <authorList>
            <person name="Ichikawa N."/>
            <person name="Katano-Makiyama Y."/>
            <person name="Hidaka K."/>
        </authorList>
    </citation>
    <scope>NUCLEOTIDE SEQUENCE [LARGE SCALE GENOMIC DNA]</scope>
    <source>
        <strain evidence="5 6">NBRC 112829</strain>
    </source>
</reference>
<dbReference type="Gene3D" id="1.10.10.10">
    <property type="entry name" value="Winged helix-like DNA-binding domain superfamily/Winged helix DNA-binding domain"/>
    <property type="match status" value="1"/>
</dbReference>
<evidence type="ECO:0000256" key="3">
    <source>
        <dbReference type="ARBA" id="ARBA00023163"/>
    </source>
</evidence>
<accession>A0ABP9WW82</accession>
<gene>
    <name evidence="5" type="ORF">Hgul01_00525</name>
</gene>
<keyword evidence="6" id="KW-1185">Reference proteome</keyword>
<protein>
    <recommendedName>
        <fullName evidence="4">HTH luxR-type domain-containing protein</fullName>
    </recommendedName>
</protein>
<dbReference type="PANTHER" id="PTHR44688:SF25">
    <property type="entry name" value="HTH LUXR-TYPE DOMAIN-CONTAINING PROTEIN"/>
    <property type="match status" value="1"/>
</dbReference>
<dbReference type="PROSITE" id="PS50043">
    <property type="entry name" value="HTH_LUXR_2"/>
    <property type="match status" value="1"/>
</dbReference>
<organism evidence="5 6">
    <name type="scientific">Herpetosiphon gulosus</name>
    <dbReference type="NCBI Taxonomy" id="1973496"/>
    <lineage>
        <taxon>Bacteria</taxon>
        <taxon>Bacillati</taxon>
        <taxon>Chloroflexota</taxon>
        <taxon>Chloroflexia</taxon>
        <taxon>Herpetosiphonales</taxon>
        <taxon>Herpetosiphonaceae</taxon>
        <taxon>Herpetosiphon</taxon>
    </lineage>
</organism>
<dbReference type="InterPro" id="IPR016032">
    <property type="entry name" value="Sig_transdc_resp-reg_C-effctor"/>
</dbReference>
<proteinExistence type="predicted"/>
<keyword evidence="1" id="KW-0805">Transcription regulation</keyword>
<evidence type="ECO:0000256" key="1">
    <source>
        <dbReference type="ARBA" id="ARBA00023015"/>
    </source>
</evidence>
<dbReference type="InterPro" id="IPR036388">
    <property type="entry name" value="WH-like_DNA-bd_sf"/>
</dbReference>
<dbReference type="PROSITE" id="PS00622">
    <property type="entry name" value="HTH_LUXR_1"/>
    <property type="match status" value="1"/>
</dbReference>